<keyword evidence="1" id="KW-0812">Transmembrane</keyword>
<feature type="transmembrane region" description="Helical" evidence="1">
    <location>
        <begin position="16"/>
        <end position="35"/>
    </location>
</feature>
<keyword evidence="1" id="KW-1133">Transmembrane helix</keyword>
<dbReference type="Proteomes" id="UP001596143">
    <property type="component" value="Unassembled WGS sequence"/>
</dbReference>
<feature type="transmembrane region" description="Helical" evidence="1">
    <location>
        <begin position="78"/>
        <end position="101"/>
    </location>
</feature>
<name>A0ABW0U4T6_9BACI</name>
<dbReference type="RefSeq" id="WP_270896389.1">
    <property type="nucleotide sequence ID" value="NZ_JBHSPF010000015.1"/>
</dbReference>
<evidence type="ECO:0000313" key="3">
    <source>
        <dbReference type="Proteomes" id="UP001596143"/>
    </source>
</evidence>
<sequence>MSGMWQIGSFMIQKEWIVILFAYLLAVVILHYTYDFPPLDKKLRNDLRVHALSMLIIVYQLAPFIYEINSAFRDPLSILARPGTSVDWGLAWFAVVLYMSFKLKNNQTAWYIMMLYFFFLYIFTDFFYRMYIAVTATSSLSSLIVMTVYLVLFFLYIALRKRTPPWLQFYVLLFIYSGSMIVVSLLSHSIKMLFIYVSMNWFILLLLFVLLSSGIHLFVQRRNT</sequence>
<comment type="caution">
    <text evidence="2">The sequence shown here is derived from an EMBL/GenBank/DDBJ whole genome shotgun (WGS) entry which is preliminary data.</text>
</comment>
<reference evidence="3" key="1">
    <citation type="journal article" date="2019" name="Int. J. Syst. Evol. Microbiol.">
        <title>The Global Catalogue of Microorganisms (GCM) 10K type strain sequencing project: providing services to taxonomists for standard genome sequencing and annotation.</title>
        <authorList>
            <consortium name="The Broad Institute Genomics Platform"/>
            <consortium name="The Broad Institute Genome Sequencing Center for Infectious Disease"/>
            <person name="Wu L."/>
            <person name="Ma J."/>
        </authorList>
    </citation>
    <scope>NUCLEOTIDE SEQUENCE [LARGE SCALE GENOMIC DNA]</scope>
    <source>
        <strain evidence="3">CGMCC 1.15790</strain>
    </source>
</reference>
<keyword evidence="1" id="KW-0472">Membrane</keyword>
<feature type="transmembrane region" description="Helical" evidence="1">
    <location>
        <begin position="47"/>
        <end position="66"/>
    </location>
</feature>
<feature type="transmembrane region" description="Helical" evidence="1">
    <location>
        <begin position="193"/>
        <end position="219"/>
    </location>
</feature>
<evidence type="ECO:0000256" key="1">
    <source>
        <dbReference type="SAM" id="Phobius"/>
    </source>
</evidence>
<accession>A0ABW0U4T6</accession>
<gene>
    <name evidence="2" type="ORF">ACFPTR_02600</name>
</gene>
<feature type="transmembrane region" description="Helical" evidence="1">
    <location>
        <begin position="108"/>
        <end position="128"/>
    </location>
</feature>
<feature type="transmembrane region" description="Helical" evidence="1">
    <location>
        <begin position="140"/>
        <end position="159"/>
    </location>
</feature>
<protein>
    <submittedName>
        <fullName evidence="2">Uncharacterized protein</fullName>
    </submittedName>
</protein>
<feature type="transmembrane region" description="Helical" evidence="1">
    <location>
        <begin position="166"/>
        <end position="187"/>
    </location>
</feature>
<dbReference type="EMBL" id="JBHSPF010000015">
    <property type="protein sequence ID" value="MFC5627782.1"/>
    <property type="molecule type" value="Genomic_DNA"/>
</dbReference>
<evidence type="ECO:0000313" key="2">
    <source>
        <dbReference type="EMBL" id="MFC5627782.1"/>
    </source>
</evidence>
<keyword evidence="3" id="KW-1185">Reference proteome</keyword>
<proteinExistence type="predicted"/>
<organism evidence="2 3">
    <name type="scientific">Aliibacillus thermotolerans</name>
    <dbReference type="NCBI Taxonomy" id="1834418"/>
    <lineage>
        <taxon>Bacteria</taxon>
        <taxon>Bacillati</taxon>
        <taxon>Bacillota</taxon>
        <taxon>Bacilli</taxon>
        <taxon>Bacillales</taxon>
        <taxon>Bacillaceae</taxon>
        <taxon>Aliibacillus</taxon>
    </lineage>
</organism>